<dbReference type="CDD" id="cd04301">
    <property type="entry name" value="NAT_SF"/>
    <property type="match status" value="1"/>
</dbReference>
<dbReference type="Proteomes" id="UP000031829">
    <property type="component" value="Chromosome"/>
</dbReference>
<dbReference type="InterPro" id="IPR016181">
    <property type="entry name" value="Acyl_CoA_acyltransferase"/>
</dbReference>
<dbReference type="Pfam" id="PF00583">
    <property type="entry name" value="Acetyltransf_1"/>
    <property type="match status" value="1"/>
</dbReference>
<reference evidence="1 2" key="1">
    <citation type="journal article" date="2015" name="Genome Announc.">
        <title>Complete genome sequences for 35 biothreat assay-relevant bacillus species.</title>
        <authorList>
            <person name="Johnson S.L."/>
            <person name="Daligault H.E."/>
            <person name="Davenport K.W."/>
            <person name="Jaissle J."/>
            <person name="Frey K.G."/>
            <person name="Ladner J.T."/>
            <person name="Broomall S.M."/>
            <person name="Bishop-Lilly K.A."/>
            <person name="Bruce D.C."/>
            <person name="Gibbons H.S."/>
            <person name="Coyne S.R."/>
            <person name="Lo C.C."/>
            <person name="Meincke L."/>
            <person name="Munk A.C."/>
            <person name="Koroleva G.I."/>
            <person name="Rosenzweig C.N."/>
            <person name="Palacios G.F."/>
            <person name="Redden C.L."/>
            <person name="Minogue T.D."/>
            <person name="Chain P.S."/>
        </authorList>
    </citation>
    <scope>NUCLEOTIDE SEQUENCE [LARGE SCALE GENOMIC DNA]</scope>
    <source>
        <strain evidence="2">ATCC 14581 / DSM 32 / JCM 2506 / NBRC 15308 / NCIMB 9376 / NCTC 10342 / NRRL B-14308 / VKM B-512</strain>
    </source>
</reference>
<dbReference type="AlphaFoldDB" id="A0A0B6ACH1"/>
<accession>A0A0B6ACH1</accession>
<proteinExistence type="predicted"/>
<gene>
    <name evidence="1" type="ORF">BG04_3603</name>
</gene>
<dbReference type="EMBL" id="CP009920">
    <property type="protein sequence ID" value="AJI22640.1"/>
    <property type="molecule type" value="Genomic_DNA"/>
</dbReference>
<keyword evidence="1" id="KW-0808">Transferase</keyword>
<name>A0A0B6ACH1_PRIM2</name>
<dbReference type="GO" id="GO:0016747">
    <property type="term" value="F:acyltransferase activity, transferring groups other than amino-acyl groups"/>
    <property type="evidence" value="ECO:0007669"/>
    <property type="project" value="InterPro"/>
</dbReference>
<dbReference type="Gene3D" id="3.40.630.30">
    <property type="match status" value="1"/>
</dbReference>
<dbReference type="InterPro" id="IPR000182">
    <property type="entry name" value="GNAT_dom"/>
</dbReference>
<evidence type="ECO:0000313" key="1">
    <source>
        <dbReference type="EMBL" id="AJI22640.1"/>
    </source>
</evidence>
<dbReference type="GeneID" id="93641658"/>
<organism evidence="1 2">
    <name type="scientific">Priestia megaterium (strain ATCC 14581 / DSM 32 / CCUG 1817 / JCM 2506 / NBRC 15308 / NCIMB 9376 / NCTC 10342 / NRRL B-14308 / VKM B-512 / Ford 19)</name>
    <name type="common">Bacillus megaterium</name>
    <dbReference type="NCBI Taxonomy" id="1348623"/>
    <lineage>
        <taxon>Bacteria</taxon>
        <taxon>Bacillati</taxon>
        <taxon>Bacillota</taxon>
        <taxon>Bacilli</taxon>
        <taxon>Bacillales</taxon>
        <taxon>Bacillaceae</taxon>
        <taxon>Priestia</taxon>
    </lineage>
</organism>
<dbReference type="RefSeq" id="WP_034653499.1">
    <property type="nucleotide sequence ID" value="NZ_BCVB01000003.1"/>
</dbReference>
<dbReference type="KEGG" id="bmeg:BG04_3603"/>
<evidence type="ECO:0000313" key="2">
    <source>
        <dbReference type="Proteomes" id="UP000031829"/>
    </source>
</evidence>
<dbReference type="SUPFAM" id="SSF55729">
    <property type="entry name" value="Acyl-CoA N-acyltransferases (Nat)"/>
    <property type="match status" value="1"/>
</dbReference>
<sequence>MYKKQCFVFHQNKPVTCTVRSYTSNDFDELIRIQEESFPPPFPSELLWSKDQLNNHVSLFPDGALCVEIDGTICGSITSAIVSVERNEAHTWDEVTGSGYIHTHDPSGNTLYVVDVCVTPSHRSMGLGKLLLQSLYEVVIHYKLERLLGGCRIPGYASVSSLYTPVEYMDLVSAGTLYDPVMTFLMRCGRSPIGLAANYIEDEDSHNYAVLMEWKNPFYTAIQKEAGTKIV</sequence>
<dbReference type="HOGENOM" id="CLU_093119_0_0_9"/>
<protein>
    <submittedName>
        <fullName evidence="1">Acetyltransferase family protein</fullName>
    </submittedName>
</protein>
<dbReference type="PROSITE" id="PS51186">
    <property type="entry name" value="GNAT"/>
    <property type="match status" value="1"/>
</dbReference>